<sequence length="463" mass="48115">MRHFIRFLVVGCAAAFVVTGPAPAPAHAAGAPPSSAGQRFALLAQANNLYVTAEISDSGGHNGMLRARAATVGSWETFTLHTYDKGASVTLRSDANGLYVTAEAGDTGADKGMLRAQADLVKSWEQFTLVNAGSGLYALKAKANGLYVTTEKNYTGSSAGMLRARNSTIGSWERYKLVPVGGAGPVPTAATPSAQTVSVMSWNICSNNSACPLYRATTGTVAGTVAGAATNSFAPDALLLQEFCEKDAKPLELELEGRTGRGWDVRYAPIQYLLSGTAVTAQKVCVPDVNNVDRGSYGIALAVPDVNTWYAAAPLTSPPGYEQRTALCAVVESKALNLCAAHFSSGLSTDDPDGSYRVQQVSELLASAAKPGYRSVLGGDLNLTPPDSPSGPVPGALAPVYAAYQECDQSAHSGARRGTPTAGGSKIDYIFGPRSAGYQCQVGTSNTSSDHKPIYATITIPDS</sequence>
<dbReference type="Proteomes" id="UP001500888">
    <property type="component" value="Unassembled WGS sequence"/>
</dbReference>
<dbReference type="SUPFAM" id="SSF56219">
    <property type="entry name" value="DNase I-like"/>
    <property type="match status" value="1"/>
</dbReference>
<comment type="caution">
    <text evidence="3">The sequence shown here is derived from an EMBL/GenBank/DDBJ whole genome shotgun (WGS) entry which is preliminary data.</text>
</comment>
<dbReference type="InterPro" id="IPR036691">
    <property type="entry name" value="Endo/exonu/phosph_ase_sf"/>
</dbReference>
<proteinExistence type="predicted"/>
<dbReference type="Pfam" id="PF03372">
    <property type="entry name" value="Exo_endo_phos"/>
    <property type="match status" value="1"/>
</dbReference>
<reference evidence="4" key="1">
    <citation type="journal article" date="2019" name="Int. J. Syst. Evol. Microbiol.">
        <title>The Global Catalogue of Microorganisms (GCM) 10K type strain sequencing project: providing services to taxonomists for standard genome sequencing and annotation.</title>
        <authorList>
            <consortium name="The Broad Institute Genomics Platform"/>
            <consortium name="The Broad Institute Genome Sequencing Center for Infectious Disease"/>
            <person name="Wu L."/>
            <person name="Ma J."/>
        </authorList>
    </citation>
    <scope>NUCLEOTIDE SEQUENCE [LARGE SCALE GENOMIC DNA]</scope>
    <source>
        <strain evidence="4">JCM 16908</strain>
    </source>
</reference>
<evidence type="ECO:0000313" key="3">
    <source>
        <dbReference type="EMBL" id="GAA3840604.1"/>
    </source>
</evidence>
<dbReference type="InterPro" id="IPR008999">
    <property type="entry name" value="Actin-crosslinking"/>
</dbReference>
<dbReference type="InterPro" id="IPR005135">
    <property type="entry name" value="Endo/exonuclease/phosphatase"/>
</dbReference>
<name>A0ABP7JC21_9ACTN</name>
<feature type="chain" id="PRO_5046966205" description="Endonuclease/exonuclease/phosphatase domain-containing protein" evidence="1">
    <location>
        <begin position="29"/>
        <end position="463"/>
    </location>
</feature>
<feature type="domain" description="Endonuclease/exonuclease/phosphatase" evidence="2">
    <location>
        <begin position="200"/>
        <end position="451"/>
    </location>
</feature>
<keyword evidence="1" id="KW-0732">Signal</keyword>
<dbReference type="Gene3D" id="2.80.10.50">
    <property type="match status" value="1"/>
</dbReference>
<dbReference type="CDD" id="cd00257">
    <property type="entry name" value="beta-trefoil_FSCN-like"/>
    <property type="match status" value="1"/>
</dbReference>
<accession>A0ABP7JC21</accession>
<protein>
    <recommendedName>
        <fullName evidence="2">Endonuclease/exonuclease/phosphatase domain-containing protein</fullName>
    </recommendedName>
</protein>
<dbReference type="Gene3D" id="3.60.10.10">
    <property type="entry name" value="Endonuclease/exonuclease/phosphatase"/>
    <property type="match status" value="1"/>
</dbReference>
<feature type="signal peptide" evidence="1">
    <location>
        <begin position="1"/>
        <end position="28"/>
    </location>
</feature>
<dbReference type="SUPFAM" id="SSF50405">
    <property type="entry name" value="Actin-crosslinking proteins"/>
    <property type="match status" value="1"/>
</dbReference>
<evidence type="ECO:0000313" key="4">
    <source>
        <dbReference type="Proteomes" id="UP001500888"/>
    </source>
</evidence>
<organism evidence="3 4">
    <name type="scientific">Sphaerisporangium flaviroseum</name>
    <dbReference type="NCBI Taxonomy" id="509199"/>
    <lineage>
        <taxon>Bacteria</taxon>
        <taxon>Bacillati</taxon>
        <taxon>Actinomycetota</taxon>
        <taxon>Actinomycetes</taxon>
        <taxon>Streptosporangiales</taxon>
        <taxon>Streptosporangiaceae</taxon>
        <taxon>Sphaerisporangium</taxon>
    </lineage>
</organism>
<keyword evidence="4" id="KW-1185">Reference proteome</keyword>
<gene>
    <name evidence="3" type="ORF">GCM10022226_73860</name>
</gene>
<evidence type="ECO:0000256" key="1">
    <source>
        <dbReference type="SAM" id="SignalP"/>
    </source>
</evidence>
<dbReference type="EMBL" id="BAAAZR010000043">
    <property type="protein sequence ID" value="GAA3840604.1"/>
    <property type="molecule type" value="Genomic_DNA"/>
</dbReference>
<dbReference type="RefSeq" id="WP_344951628.1">
    <property type="nucleotide sequence ID" value="NZ_BAAAZR010000043.1"/>
</dbReference>
<evidence type="ECO:0000259" key="2">
    <source>
        <dbReference type="Pfam" id="PF03372"/>
    </source>
</evidence>